<dbReference type="GO" id="GO:0043161">
    <property type="term" value="P:proteasome-mediated ubiquitin-dependent protein catabolic process"/>
    <property type="evidence" value="ECO:0007669"/>
    <property type="project" value="TreeGrafter"/>
</dbReference>
<dbReference type="GO" id="GO:0043130">
    <property type="term" value="F:ubiquitin binding"/>
    <property type="evidence" value="ECO:0007669"/>
    <property type="project" value="TreeGrafter"/>
</dbReference>
<dbReference type="PANTHER" id="PTHR10621:SF38">
    <property type="entry name" value="UBIQUITIN DOMAIN-CONTAINING PROTEIN 7SL RNA1-RELATED"/>
    <property type="match status" value="1"/>
</dbReference>
<dbReference type="GO" id="GO:0070628">
    <property type="term" value="F:proteasome binding"/>
    <property type="evidence" value="ECO:0007669"/>
    <property type="project" value="TreeGrafter"/>
</dbReference>
<dbReference type="Gene3D" id="3.10.20.90">
    <property type="entry name" value="Phosphatidylinositol 3-kinase Catalytic Subunit, Chain A, domain 1"/>
    <property type="match status" value="3"/>
</dbReference>
<dbReference type="InterPro" id="IPR029071">
    <property type="entry name" value="Ubiquitin-like_domsf"/>
</dbReference>
<evidence type="ECO:0000313" key="3">
    <source>
        <dbReference type="Proteomes" id="UP000516437"/>
    </source>
</evidence>
<dbReference type="InterPro" id="IPR019956">
    <property type="entry name" value="Ubiquitin_dom"/>
</dbReference>
<dbReference type="SUPFAM" id="SSF54236">
    <property type="entry name" value="Ubiquitin-like"/>
    <property type="match status" value="3"/>
</dbReference>
<dbReference type="CDD" id="cd17039">
    <property type="entry name" value="Ubl_ubiquitin_like"/>
    <property type="match status" value="3"/>
</dbReference>
<dbReference type="Proteomes" id="UP000516437">
    <property type="component" value="Chromosome 1"/>
</dbReference>
<feature type="domain" description="Ubiquitin-like" evidence="1">
    <location>
        <begin position="182"/>
        <end position="263"/>
    </location>
</feature>
<organism evidence="2 3">
    <name type="scientific">Morella rubra</name>
    <name type="common">Chinese bayberry</name>
    <dbReference type="NCBI Taxonomy" id="262757"/>
    <lineage>
        <taxon>Eukaryota</taxon>
        <taxon>Viridiplantae</taxon>
        <taxon>Streptophyta</taxon>
        <taxon>Embryophyta</taxon>
        <taxon>Tracheophyta</taxon>
        <taxon>Spermatophyta</taxon>
        <taxon>Magnoliopsida</taxon>
        <taxon>eudicotyledons</taxon>
        <taxon>Gunneridae</taxon>
        <taxon>Pentapetalae</taxon>
        <taxon>rosids</taxon>
        <taxon>fabids</taxon>
        <taxon>Fagales</taxon>
        <taxon>Myricaceae</taxon>
        <taxon>Morella</taxon>
    </lineage>
</organism>
<comment type="caution">
    <text evidence="2">The sequence shown here is derived from an EMBL/GenBank/DDBJ whole genome shotgun (WGS) entry which is preliminary data.</text>
</comment>
<dbReference type="InterPro" id="IPR000626">
    <property type="entry name" value="Ubiquitin-like_dom"/>
</dbReference>
<evidence type="ECO:0000259" key="1">
    <source>
        <dbReference type="PROSITE" id="PS50053"/>
    </source>
</evidence>
<gene>
    <name evidence="2" type="ORF">CJ030_MR1G006915</name>
</gene>
<accession>A0A6A1WPX5</accession>
<name>A0A6A1WPX5_9ROSI</name>
<dbReference type="PROSITE" id="PS00299">
    <property type="entry name" value="UBIQUITIN_1"/>
    <property type="match status" value="1"/>
</dbReference>
<feature type="domain" description="Ubiquitin-like" evidence="1">
    <location>
        <begin position="93"/>
        <end position="166"/>
    </location>
</feature>
<dbReference type="OrthoDB" id="419317at2759"/>
<dbReference type="PRINTS" id="PR00348">
    <property type="entry name" value="UBIQUITIN"/>
</dbReference>
<dbReference type="GO" id="GO:0005829">
    <property type="term" value="C:cytosol"/>
    <property type="evidence" value="ECO:0007669"/>
    <property type="project" value="TreeGrafter"/>
</dbReference>
<feature type="domain" description="Ubiquitin-like" evidence="1">
    <location>
        <begin position="1"/>
        <end position="71"/>
    </location>
</feature>
<dbReference type="InterPro" id="IPR019954">
    <property type="entry name" value="Ubiquitin_CS"/>
</dbReference>
<proteinExistence type="predicted"/>
<sequence>MDVIFERQGGRSFSVEVGFFDSVLEIKEKVQKYQGVPVTKQILIFNGHVLRDDRNVEDCEILQNSRIQLVVASETDKATVDNEIENLSPSKKIQLNVKIPNSKIHVPLEMDVSDTVGRLKEKIQEMEAVPAANRLAVHSSGTELQDHRSLRDCELSHNSDIDVSFRGSPTASRSGSTISKKLKLMVLPKPGMKKIPVEVNASDNVEELRKELQKLQQRLLFQLPQEDYFFIHKQSVMDDDRSFRWHRVGQGDTIEIFHGKVTGGS</sequence>
<dbReference type="PANTHER" id="PTHR10621">
    <property type="entry name" value="UV EXCISION REPAIR PROTEIN RAD23"/>
    <property type="match status" value="1"/>
</dbReference>
<dbReference type="GO" id="GO:0005654">
    <property type="term" value="C:nucleoplasm"/>
    <property type="evidence" value="ECO:0007669"/>
    <property type="project" value="TreeGrafter"/>
</dbReference>
<dbReference type="GO" id="GO:0031593">
    <property type="term" value="F:polyubiquitin modification-dependent protein binding"/>
    <property type="evidence" value="ECO:0007669"/>
    <property type="project" value="TreeGrafter"/>
</dbReference>
<keyword evidence="3" id="KW-1185">Reference proteome</keyword>
<dbReference type="SMART" id="SM00213">
    <property type="entry name" value="UBQ"/>
    <property type="match status" value="3"/>
</dbReference>
<reference evidence="2 3" key="1">
    <citation type="journal article" date="2019" name="Plant Biotechnol. J.">
        <title>The red bayberry genome and genetic basis of sex determination.</title>
        <authorList>
            <person name="Jia H.M."/>
            <person name="Jia H.J."/>
            <person name="Cai Q.L."/>
            <person name="Wang Y."/>
            <person name="Zhao H.B."/>
            <person name="Yang W.F."/>
            <person name="Wang G.Y."/>
            <person name="Li Y.H."/>
            <person name="Zhan D.L."/>
            <person name="Shen Y.T."/>
            <person name="Niu Q.F."/>
            <person name="Chang L."/>
            <person name="Qiu J."/>
            <person name="Zhao L."/>
            <person name="Xie H.B."/>
            <person name="Fu W.Y."/>
            <person name="Jin J."/>
            <person name="Li X.W."/>
            <person name="Jiao Y."/>
            <person name="Zhou C.C."/>
            <person name="Tu T."/>
            <person name="Chai C.Y."/>
            <person name="Gao J.L."/>
            <person name="Fan L.J."/>
            <person name="van de Weg E."/>
            <person name="Wang J.Y."/>
            <person name="Gao Z.S."/>
        </authorList>
    </citation>
    <scope>NUCLEOTIDE SEQUENCE [LARGE SCALE GENOMIC DNA]</scope>
    <source>
        <tissue evidence="2">Leaves</tissue>
    </source>
</reference>
<evidence type="ECO:0000313" key="2">
    <source>
        <dbReference type="EMBL" id="KAB1227345.1"/>
    </source>
</evidence>
<dbReference type="EMBL" id="RXIC02000019">
    <property type="protein sequence ID" value="KAB1227345.1"/>
    <property type="molecule type" value="Genomic_DNA"/>
</dbReference>
<dbReference type="AlphaFoldDB" id="A0A6A1WPX5"/>
<dbReference type="PROSITE" id="PS50053">
    <property type="entry name" value="UBIQUITIN_2"/>
    <property type="match status" value="3"/>
</dbReference>
<protein>
    <submittedName>
        <fullName evidence="2">Polyubiquitin</fullName>
    </submittedName>
</protein>
<dbReference type="FunFam" id="3.10.20.90:FF:000341">
    <property type="entry name" value="Ubiquitin-like superfamily protein"/>
    <property type="match status" value="1"/>
</dbReference>
<dbReference type="Pfam" id="PF00240">
    <property type="entry name" value="ubiquitin"/>
    <property type="match status" value="2"/>
</dbReference>